<keyword evidence="1 2" id="KW-0812">Transmembrane</keyword>
<keyword evidence="3" id="KW-1185">Reference proteome</keyword>
<dbReference type="RefSeq" id="XP_001013034.2">
    <property type="nucleotide sequence ID" value="XM_001013034.2"/>
</dbReference>
<dbReference type="InParanoid" id="Q237F2"/>
<feature type="transmembrane region" description="Helical" evidence="1">
    <location>
        <begin position="897"/>
        <end position="916"/>
    </location>
</feature>
<keyword evidence="1" id="KW-0472">Membrane</keyword>
<name>Q237F2_TETTS</name>
<dbReference type="KEGG" id="tet:TTHERM_00324470"/>
<proteinExistence type="predicted"/>
<reference evidence="3" key="1">
    <citation type="journal article" date="2006" name="PLoS Biol.">
        <title>Macronuclear genome sequence of the ciliate Tetrahymena thermophila, a model eukaryote.</title>
        <authorList>
            <person name="Eisen J.A."/>
            <person name="Coyne R.S."/>
            <person name="Wu M."/>
            <person name="Wu D."/>
            <person name="Thiagarajan M."/>
            <person name="Wortman J.R."/>
            <person name="Badger J.H."/>
            <person name="Ren Q."/>
            <person name="Amedeo P."/>
            <person name="Jones K.M."/>
            <person name="Tallon L.J."/>
            <person name="Delcher A.L."/>
            <person name="Salzberg S.L."/>
            <person name="Silva J.C."/>
            <person name="Haas B.J."/>
            <person name="Majoros W.H."/>
            <person name="Farzad M."/>
            <person name="Carlton J.M."/>
            <person name="Smith R.K. Jr."/>
            <person name="Garg J."/>
            <person name="Pearlman R.E."/>
            <person name="Karrer K.M."/>
            <person name="Sun L."/>
            <person name="Manning G."/>
            <person name="Elde N.C."/>
            <person name="Turkewitz A.P."/>
            <person name="Asai D.J."/>
            <person name="Wilkes D.E."/>
            <person name="Wang Y."/>
            <person name="Cai H."/>
            <person name="Collins K."/>
            <person name="Stewart B.A."/>
            <person name="Lee S.R."/>
            <person name="Wilamowska K."/>
            <person name="Weinberg Z."/>
            <person name="Ruzzo W.L."/>
            <person name="Wloga D."/>
            <person name="Gaertig J."/>
            <person name="Frankel J."/>
            <person name="Tsao C.-C."/>
            <person name="Gorovsky M.A."/>
            <person name="Keeling P.J."/>
            <person name="Waller R.F."/>
            <person name="Patron N.J."/>
            <person name="Cherry J.M."/>
            <person name="Stover N.A."/>
            <person name="Krieger C.J."/>
            <person name="del Toro C."/>
            <person name="Ryder H.F."/>
            <person name="Williamson S.C."/>
            <person name="Barbeau R.A."/>
            <person name="Hamilton E.P."/>
            <person name="Orias E."/>
        </authorList>
    </citation>
    <scope>NUCLEOTIDE SEQUENCE [LARGE SCALE GENOMIC DNA]</scope>
    <source>
        <strain evidence="3">SB210</strain>
    </source>
</reference>
<accession>Q237F2</accession>
<gene>
    <name evidence="2" type="ORF">TTHERM_00324470</name>
</gene>
<sequence length="954" mass="109825">MTNSRVISQQIVPSNYQYSFYNFLNNFALITVNQVSGQQIIFYETLSIQFFQPAIIIKGQVDQPIQFQITTGPIPIIYKTSLNVKTVNQPQILFSSSTVTIGQKYIGQSYNNSYIYYEDIEQYVYGQNLSQVNLQKNNQNISSLAIIQFEQSSSIYTLQNTSDYLIYNIQQMPYNALLQQFNSSNQYYIYYCNISDLNKLNIQSPMNYTQNSPIDFVDSQGSFTIQSDSSLPQKRIFLPSLDNLNILYINTITVQCDNNQNYFTFSSDITASIVIIQCGSTITSVSYKPSFQSSYQPILINQNVIQQNFPSNSKITTMNGIAFIYSSSYITAYDYINQIIIGSTINLPVLSQLQKVLIFKDSFFIYYSDQSSIPVINQYSYNNFQTSTPILLRSLYNDSQNLPNTQVQPITLYGSSTNQQYLLFQQQSYPNKYMVYRVDRCSSQNQFYGILQLEQSNLNIYSAGKICQLLQTFKCYNILQSAQISIQLQLANTYYQSQVLIPFNFTVSQNEQNQTFNFILRRDTSAVYGLVNQQSSSIQSLKTQIQDSNSSTSSIQTFQLYDGSDPSIFNSNLLGWQLNNSSGSIQNRVQNQTILTQNQNQFKILKNQNLIVDQDQFSIGSLVIISGIDYSNCVGLEDASQTYYKDNSTDLKLYFICQQKLAVYTITLILQNSAYSSFNINSIKIYQLIQDIPYPNIYTNIFSSSSLDIRLFGPFRASTSQLILDEESTQATIYKMNLNSQSIISENIINSFNNLILIFYASGKIVTTYYNNIDPQLNNLYNLKDILLQYNFVISQQDVIAQVLQISDTSFNIQFQLSYIFQVTFTYQENNLSITQVQSYDYLDGFTTMLGYFQAPYNQIFVGQSQNNEIAINCIIKYKTKIAIPQMDIIRIYSTKMLKYLFIALAIQVIINYIAYSYQIRIYIKLIQNKVQIQIYNHNKLNRNSLAYLQYYLL</sequence>
<keyword evidence="1" id="KW-1133">Transmembrane helix</keyword>
<dbReference type="GeneID" id="7844452"/>
<evidence type="ECO:0000256" key="1">
    <source>
        <dbReference type="SAM" id="Phobius"/>
    </source>
</evidence>
<evidence type="ECO:0000313" key="2">
    <source>
        <dbReference type="EMBL" id="EAR92789.2"/>
    </source>
</evidence>
<dbReference type="EMBL" id="GG662743">
    <property type="protein sequence ID" value="EAR92789.2"/>
    <property type="molecule type" value="Genomic_DNA"/>
</dbReference>
<dbReference type="Proteomes" id="UP000009168">
    <property type="component" value="Unassembled WGS sequence"/>
</dbReference>
<dbReference type="HOGENOM" id="CLU_261416_0_0_1"/>
<organism evidence="2 3">
    <name type="scientific">Tetrahymena thermophila (strain SB210)</name>
    <dbReference type="NCBI Taxonomy" id="312017"/>
    <lineage>
        <taxon>Eukaryota</taxon>
        <taxon>Sar</taxon>
        <taxon>Alveolata</taxon>
        <taxon>Ciliophora</taxon>
        <taxon>Intramacronucleata</taxon>
        <taxon>Oligohymenophorea</taxon>
        <taxon>Hymenostomatida</taxon>
        <taxon>Tetrahymenina</taxon>
        <taxon>Tetrahymenidae</taxon>
        <taxon>Tetrahymena</taxon>
    </lineage>
</organism>
<protein>
    <submittedName>
        <fullName evidence="2">Transmembrane protein, putative</fullName>
    </submittedName>
</protein>
<evidence type="ECO:0000313" key="3">
    <source>
        <dbReference type="Proteomes" id="UP000009168"/>
    </source>
</evidence>
<dbReference type="AlphaFoldDB" id="Q237F2"/>